<protein>
    <submittedName>
        <fullName evidence="1">Unnamed protein product</fullName>
    </submittedName>
</protein>
<sequence length="134" mass="15572">MLRYSYLGQELTKGSILKELRRYEQSFTWSSPSCVHEPREFSQLFTQSLHVILQNPILPLIITARSIPAPNPIFLRPALDQLRAPLVTRKPRKRDAIEELEIKRQACRLEVILIYDRRCRQVAGNSGSRLLMQS</sequence>
<name>A0A9W7D118_9STRA</name>
<evidence type="ECO:0000313" key="2">
    <source>
        <dbReference type="Proteomes" id="UP001165121"/>
    </source>
</evidence>
<dbReference type="AlphaFoldDB" id="A0A9W7D118"/>
<dbReference type="Proteomes" id="UP001165121">
    <property type="component" value="Unassembled WGS sequence"/>
</dbReference>
<evidence type="ECO:0000313" key="1">
    <source>
        <dbReference type="EMBL" id="GMF51267.1"/>
    </source>
</evidence>
<comment type="caution">
    <text evidence="1">The sequence shown here is derived from an EMBL/GenBank/DDBJ whole genome shotgun (WGS) entry which is preliminary data.</text>
</comment>
<accession>A0A9W7D118</accession>
<organism evidence="1 2">
    <name type="scientific">Phytophthora fragariaefolia</name>
    <dbReference type="NCBI Taxonomy" id="1490495"/>
    <lineage>
        <taxon>Eukaryota</taxon>
        <taxon>Sar</taxon>
        <taxon>Stramenopiles</taxon>
        <taxon>Oomycota</taxon>
        <taxon>Peronosporomycetes</taxon>
        <taxon>Peronosporales</taxon>
        <taxon>Peronosporaceae</taxon>
        <taxon>Phytophthora</taxon>
    </lineage>
</organism>
<proteinExistence type="predicted"/>
<keyword evidence="2" id="KW-1185">Reference proteome</keyword>
<gene>
    <name evidence="1" type="ORF">Pfra01_002067600</name>
</gene>
<reference evidence="1" key="1">
    <citation type="submission" date="2023-04" db="EMBL/GenBank/DDBJ databases">
        <title>Phytophthora fragariaefolia NBRC 109709.</title>
        <authorList>
            <person name="Ichikawa N."/>
            <person name="Sato H."/>
            <person name="Tonouchi N."/>
        </authorList>
    </citation>
    <scope>NUCLEOTIDE SEQUENCE</scope>
    <source>
        <strain evidence="1">NBRC 109709</strain>
    </source>
</reference>
<dbReference type="EMBL" id="BSXT01002852">
    <property type="protein sequence ID" value="GMF51267.1"/>
    <property type="molecule type" value="Genomic_DNA"/>
</dbReference>